<sequence length="215" mass="24358">MRMDNNCEHRDARNVRKGTAGYTSFRFFEGDTEHGIQDLRDFCEAKDAAAVMGRRVFPHGAMKDARRTSDIDDSPALTLWLLPCQVEEDNAELEMVIYSFHKSGKDGTDRGSCPVKCAAVSREPYLRRERDSSPTRDVVSEDDIENGETVDEWYPVKLNQGLRLTAPALPSLALFVMLTLTLKNGRGPEDPLLHVQLTVAQFRYNRRRVGGRRGR</sequence>
<gene>
    <name evidence="1" type="ORF">GUITHDRAFT_138391</name>
</gene>
<dbReference type="Proteomes" id="UP000011087">
    <property type="component" value="Unassembled WGS sequence"/>
</dbReference>
<dbReference type="KEGG" id="gtt:GUITHDRAFT_138391"/>
<dbReference type="RefSeq" id="XP_005833278.1">
    <property type="nucleotide sequence ID" value="XM_005833221.1"/>
</dbReference>
<evidence type="ECO:0000313" key="2">
    <source>
        <dbReference type="EnsemblProtists" id="EKX46298"/>
    </source>
</evidence>
<protein>
    <submittedName>
        <fullName evidence="1 2">Uncharacterized protein</fullName>
    </submittedName>
</protein>
<evidence type="ECO:0000313" key="3">
    <source>
        <dbReference type="Proteomes" id="UP000011087"/>
    </source>
</evidence>
<proteinExistence type="predicted"/>
<dbReference type="EMBL" id="JH992995">
    <property type="protein sequence ID" value="EKX46298.1"/>
    <property type="molecule type" value="Genomic_DNA"/>
</dbReference>
<reference evidence="3" key="2">
    <citation type="submission" date="2012-11" db="EMBL/GenBank/DDBJ databases">
        <authorList>
            <person name="Kuo A."/>
            <person name="Curtis B.A."/>
            <person name="Tanifuji G."/>
            <person name="Burki F."/>
            <person name="Gruber A."/>
            <person name="Irimia M."/>
            <person name="Maruyama S."/>
            <person name="Arias M.C."/>
            <person name="Ball S.G."/>
            <person name="Gile G.H."/>
            <person name="Hirakawa Y."/>
            <person name="Hopkins J.F."/>
            <person name="Rensing S.A."/>
            <person name="Schmutz J."/>
            <person name="Symeonidi A."/>
            <person name="Elias M."/>
            <person name="Eveleigh R.J."/>
            <person name="Herman E.K."/>
            <person name="Klute M.J."/>
            <person name="Nakayama T."/>
            <person name="Obornik M."/>
            <person name="Reyes-Prieto A."/>
            <person name="Armbrust E.V."/>
            <person name="Aves S.J."/>
            <person name="Beiko R.G."/>
            <person name="Coutinho P."/>
            <person name="Dacks J.B."/>
            <person name="Durnford D.G."/>
            <person name="Fast N.M."/>
            <person name="Green B.R."/>
            <person name="Grisdale C."/>
            <person name="Hempe F."/>
            <person name="Henrissat B."/>
            <person name="Hoppner M.P."/>
            <person name="Ishida K.-I."/>
            <person name="Kim E."/>
            <person name="Koreny L."/>
            <person name="Kroth P.G."/>
            <person name="Liu Y."/>
            <person name="Malik S.-B."/>
            <person name="Maier U.G."/>
            <person name="McRose D."/>
            <person name="Mock T."/>
            <person name="Neilson J.A."/>
            <person name="Onodera N.T."/>
            <person name="Poole A.M."/>
            <person name="Pritham E.J."/>
            <person name="Richards T.A."/>
            <person name="Rocap G."/>
            <person name="Roy S.W."/>
            <person name="Sarai C."/>
            <person name="Schaack S."/>
            <person name="Shirato S."/>
            <person name="Slamovits C.H."/>
            <person name="Spencer D.F."/>
            <person name="Suzuki S."/>
            <person name="Worden A.Z."/>
            <person name="Zauner S."/>
            <person name="Barry K."/>
            <person name="Bell C."/>
            <person name="Bharti A.K."/>
            <person name="Crow J.A."/>
            <person name="Grimwood J."/>
            <person name="Kramer R."/>
            <person name="Lindquist E."/>
            <person name="Lucas S."/>
            <person name="Salamov A."/>
            <person name="McFadden G.I."/>
            <person name="Lane C.E."/>
            <person name="Keeling P.J."/>
            <person name="Gray M.W."/>
            <person name="Grigoriev I.V."/>
            <person name="Archibald J.M."/>
        </authorList>
    </citation>
    <scope>NUCLEOTIDE SEQUENCE</scope>
    <source>
        <strain evidence="3">CCMP2712</strain>
    </source>
</reference>
<reference evidence="1 3" key="1">
    <citation type="journal article" date="2012" name="Nature">
        <title>Algal genomes reveal evolutionary mosaicism and the fate of nucleomorphs.</title>
        <authorList>
            <consortium name="DOE Joint Genome Institute"/>
            <person name="Curtis B.A."/>
            <person name="Tanifuji G."/>
            <person name="Burki F."/>
            <person name="Gruber A."/>
            <person name="Irimia M."/>
            <person name="Maruyama S."/>
            <person name="Arias M.C."/>
            <person name="Ball S.G."/>
            <person name="Gile G.H."/>
            <person name="Hirakawa Y."/>
            <person name="Hopkins J.F."/>
            <person name="Kuo A."/>
            <person name="Rensing S.A."/>
            <person name="Schmutz J."/>
            <person name="Symeonidi A."/>
            <person name="Elias M."/>
            <person name="Eveleigh R.J."/>
            <person name="Herman E.K."/>
            <person name="Klute M.J."/>
            <person name="Nakayama T."/>
            <person name="Obornik M."/>
            <person name="Reyes-Prieto A."/>
            <person name="Armbrust E.V."/>
            <person name="Aves S.J."/>
            <person name="Beiko R.G."/>
            <person name="Coutinho P."/>
            <person name="Dacks J.B."/>
            <person name="Durnford D.G."/>
            <person name="Fast N.M."/>
            <person name="Green B.R."/>
            <person name="Grisdale C.J."/>
            <person name="Hempel F."/>
            <person name="Henrissat B."/>
            <person name="Hoppner M.P."/>
            <person name="Ishida K."/>
            <person name="Kim E."/>
            <person name="Koreny L."/>
            <person name="Kroth P.G."/>
            <person name="Liu Y."/>
            <person name="Malik S.B."/>
            <person name="Maier U.G."/>
            <person name="McRose D."/>
            <person name="Mock T."/>
            <person name="Neilson J.A."/>
            <person name="Onodera N.T."/>
            <person name="Poole A.M."/>
            <person name="Pritham E.J."/>
            <person name="Richards T.A."/>
            <person name="Rocap G."/>
            <person name="Roy S.W."/>
            <person name="Sarai C."/>
            <person name="Schaack S."/>
            <person name="Shirato S."/>
            <person name="Slamovits C.H."/>
            <person name="Spencer D.F."/>
            <person name="Suzuki S."/>
            <person name="Worden A.Z."/>
            <person name="Zauner S."/>
            <person name="Barry K."/>
            <person name="Bell C."/>
            <person name="Bharti A.K."/>
            <person name="Crow J.A."/>
            <person name="Grimwood J."/>
            <person name="Kramer R."/>
            <person name="Lindquist E."/>
            <person name="Lucas S."/>
            <person name="Salamov A."/>
            <person name="McFadden G.I."/>
            <person name="Lane C.E."/>
            <person name="Keeling P.J."/>
            <person name="Gray M.W."/>
            <person name="Grigoriev I.V."/>
            <person name="Archibald J.M."/>
        </authorList>
    </citation>
    <scope>NUCLEOTIDE SEQUENCE</scope>
    <source>
        <strain evidence="1 3">CCMP2712</strain>
    </source>
</reference>
<accession>L1JCP9</accession>
<dbReference type="PaxDb" id="55529-EKX46298"/>
<name>L1JCP9_GUITC</name>
<evidence type="ECO:0000313" key="1">
    <source>
        <dbReference type="EMBL" id="EKX46298.1"/>
    </source>
</evidence>
<reference evidence="2" key="3">
    <citation type="submission" date="2016-03" db="UniProtKB">
        <authorList>
            <consortium name="EnsemblProtists"/>
        </authorList>
    </citation>
    <scope>IDENTIFICATION</scope>
</reference>
<dbReference type="EnsemblProtists" id="EKX46298">
    <property type="protein sequence ID" value="EKX46298"/>
    <property type="gene ID" value="GUITHDRAFT_138391"/>
</dbReference>
<organism evidence="1">
    <name type="scientific">Guillardia theta (strain CCMP2712)</name>
    <name type="common">Cryptophyte</name>
    <dbReference type="NCBI Taxonomy" id="905079"/>
    <lineage>
        <taxon>Eukaryota</taxon>
        <taxon>Cryptophyceae</taxon>
        <taxon>Pyrenomonadales</taxon>
        <taxon>Geminigeraceae</taxon>
        <taxon>Guillardia</taxon>
    </lineage>
</organism>
<dbReference type="HOGENOM" id="CLU_1285432_0_0_1"/>
<keyword evidence="3" id="KW-1185">Reference proteome</keyword>
<dbReference type="AlphaFoldDB" id="L1JCP9"/>
<dbReference type="GeneID" id="17302955"/>